<dbReference type="Proteomes" id="UP000266744">
    <property type="component" value="Chromosome"/>
</dbReference>
<name>A0ABN4PXW9_YERET</name>
<accession>A0ABN4PXW9</accession>
<dbReference type="InterPro" id="IPR017896">
    <property type="entry name" value="4Fe4S_Fe-S-bd"/>
</dbReference>
<evidence type="ECO:0000313" key="3">
    <source>
        <dbReference type="Proteomes" id="UP000266744"/>
    </source>
</evidence>
<keyword evidence="3" id="KW-1185">Reference proteome</keyword>
<dbReference type="EMBL" id="CP010029">
    <property type="protein sequence ID" value="ANI31699.1"/>
    <property type="molecule type" value="Genomic_DNA"/>
</dbReference>
<sequence length="71" mass="7825">MGCFTFLSPFAERSRVIYPRRSQLKVVLADSPKDCAKAAMTDIGIIGVVKIWCNAERCIGCGACVTYWIPP</sequence>
<dbReference type="RefSeq" id="WP_064517742.1">
    <property type="nucleotide sequence ID" value="NZ_CBCSBH010000019.1"/>
</dbReference>
<feature type="domain" description="4Fe-4S ferredoxin-type" evidence="1">
    <location>
        <begin position="49"/>
        <end position="71"/>
    </location>
</feature>
<organism evidence="2 3">
    <name type="scientific">Yersinia entomophaga</name>
    <dbReference type="NCBI Taxonomy" id="935293"/>
    <lineage>
        <taxon>Bacteria</taxon>
        <taxon>Pseudomonadati</taxon>
        <taxon>Pseudomonadota</taxon>
        <taxon>Gammaproteobacteria</taxon>
        <taxon>Enterobacterales</taxon>
        <taxon>Yersiniaceae</taxon>
        <taxon>Yersinia</taxon>
    </lineage>
</organism>
<evidence type="ECO:0000313" key="2">
    <source>
        <dbReference type="EMBL" id="ANI31699.1"/>
    </source>
</evidence>
<dbReference type="SUPFAM" id="SSF54862">
    <property type="entry name" value="4Fe-4S ferredoxins"/>
    <property type="match status" value="1"/>
</dbReference>
<proteinExistence type="predicted"/>
<gene>
    <name evidence="2" type="ORF">PL78_17995</name>
</gene>
<protein>
    <recommendedName>
        <fullName evidence="1">4Fe-4S ferredoxin-type domain-containing protein</fullName>
    </recommendedName>
</protein>
<dbReference type="PROSITE" id="PS51379">
    <property type="entry name" value="4FE4S_FER_2"/>
    <property type="match status" value="1"/>
</dbReference>
<reference evidence="3" key="1">
    <citation type="journal article" date="2016" name="Toxins">
        <title>The Draft Genome Sequence of the Yersinia entomophaga Entomopathogenic Type Strain MH96T.</title>
        <authorList>
            <person name="Hurst M.R."/>
            <person name="Beattie A."/>
            <person name="Altermann E."/>
            <person name="Moraga R.M."/>
            <person name="Harper L.A."/>
            <person name="Calder J."/>
            <person name="Laugraud A."/>
        </authorList>
    </citation>
    <scope>NUCLEOTIDE SEQUENCE [LARGE SCALE GENOMIC DNA]</scope>
    <source>
        <strain evidence="3">MH96</strain>
    </source>
</reference>
<evidence type="ECO:0000259" key="1">
    <source>
        <dbReference type="PROSITE" id="PS51379"/>
    </source>
</evidence>